<feature type="transmembrane region" description="Helical" evidence="5">
    <location>
        <begin position="116"/>
        <end position="133"/>
    </location>
</feature>
<evidence type="ECO:0000256" key="4">
    <source>
        <dbReference type="ARBA" id="ARBA00023136"/>
    </source>
</evidence>
<feature type="non-terminal residue" evidence="6">
    <location>
        <position position="134"/>
    </location>
</feature>
<dbReference type="PANTHER" id="PTHR11432:SF3">
    <property type="entry name" value="NADH-UBIQUINONE OXIDOREDUCTASE CHAIN 1"/>
    <property type="match status" value="1"/>
</dbReference>
<feature type="transmembrane region" description="Helical" evidence="5">
    <location>
        <begin position="86"/>
        <end position="110"/>
    </location>
</feature>
<protein>
    <recommendedName>
        <fullName evidence="7">NADH-quinone oxidoreductase subunit H</fullName>
    </recommendedName>
</protein>
<evidence type="ECO:0000256" key="2">
    <source>
        <dbReference type="ARBA" id="ARBA00022692"/>
    </source>
</evidence>
<dbReference type="GO" id="GO:0009060">
    <property type="term" value="P:aerobic respiration"/>
    <property type="evidence" value="ECO:0007669"/>
    <property type="project" value="TreeGrafter"/>
</dbReference>
<feature type="transmembrane region" description="Helical" evidence="5">
    <location>
        <begin position="13"/>
        <end position="36"/>
    </location>
</feature>
<name>A0A382WRF2_9ZZZZ</name>
<evidence type="ECO:0000256" key="3">
    <source>
        <dbReference type="ARBA" id="ARBA00022989"/>
    </source>
</evidence>
<reference evidence="6" key="1">
    <citation type="submission" date="2018-05" db="EMBL/GenBank/DDBJ databases">
        <authorList>
            <person name="Lanie J.A."/>
            <person name="Ng W.-L."/>
            <person name="Kazmierczak K.M."/>
            <person name="Andrzejewski T.M."/>
            <person name="Davidsen T.M."/>
            <person name="Wayne K.J."/>
            <person name="Tettelin H."/>
            <person name="Glass J.I."/>
            <person name="Rusch D."/>
            <person name="Podicherti R."/>
            <person name="Tsui H.-C.T."/>
            <person name="Winkler M.E."/>
        </authorList>
    </citation>
    <scope>NUCLEOTIDE SEQUENCE</scope>
</reference>
<dbReference type="GO" id="GO:0016020">
    <property type="term" value="C:membrane"/>
    <property type="evidence" value="ECO:0007669"/>
    <property type="project" value="UniProtKB-SubCell"/>
</dbReference>
<evidence type="ECO:0008006" key="7">
    <source>
        <dbReference type="Google" id="ProtNLM"/>
    </source>
</evidence>
<dbReference type="EMBL" id="UINC01161829">
    <property type="protein sequence ID" value="SVD61239.1"/>
    <property type="molecule type" value="Genomic_DNA"/>
</dbReference>
<dbReference type="InterPro" id="IPR001694">
    <property type="entry name" value="NADH_UbQ_OxRdtase_su1/FPO"/>
</dbReference>
<keyword evidence="3 5" id="KW-1133">Transmembrane helix</keyword>
<keyword evidence="2 5" id="KW-0812">Transmembrane</keyword>
<accession>A0A382WRF2</accession>
<gene>
    <name evidence="6" type="ORF">METZ01_LOCUS414093</name>
</gene>
<proteinExistence type="predicted"/>
<sequence length="134" mass="14607">MDNSQILGVQDGFAYYLITLTKIATMFGIIMVTVAYSTFAERRVSAFIQDRLGPNRVGPMGLLQPIADGLKNLLKEETMPASASRLYFLLGPMMAMIPALVTFAVIPFAAPLPTRWGVVPMVIADVPIGVLYIL</sequence>
<keyword evidence="4 5" id="KW-0472">Membrane</keyword>
<dbReference type="GO" id="GO:0003954">
    <property type="term" value="F:NADH dehydrogenase activity"/>
    <property type="evidence" value="ECO:0007669"/>
    <property type="project" value="TreeGrafter"/>
</dbReference>
<dbReference type="AlphaFoldDB" id="A0A382WRF2"/>
<dbReference type="Pfam" id="PF00146">
    <property type="entry name" value="NADHdh"/>
    <property type="match status" value="1"/>
</dbReference>
<evidence type="ECO:0000256" key="5">
    <source>
        <dbReference type="SAM" id="Phobius"/>
    </source>
</evidence>
<organism evidence="6">
    <name type="scientific">marine metagenome</name>
    <dbReference type="NCBI Taxonomy" id="408172"/>
    <lineage>
        <taxon>unclassified sequences</taxon>
        <taxon>metagenomes</taxon>
        <taxon>ecological metagenomes</taxon>
    </lineage>
</organism>
<comment type="subcellular location">
    <subcellularLocation>
        <location evidence="1">Membrane</location>
        <topology evidence="1">Multi-pass membrane protein</topology>
    </subcellularLocation>
</comment>
<dbReference type="PANTHER" id="PTHR11432">
    <property type="entry name" value="NADH DEHYDROGENASE SUBUNIT 1"/>
    <property type="match status" value="1"/>
</dbReference>
<evidence type="ECO:0000313" key="6">
    <source>
        <dbReference type="EMBL" id="SVD61239.1"/>
    </source>
</evidence>
<evidence type="ECO:0000256" key="1">
    <source>
        <dbReference type="ARBA" id="ARBA00004141"/>
    </source>
</evidence>